<evidence type="ECO:0000313" key="2">
    <source>
        <dbReference type="EMBL" id="KJA23404.1"/>
    </source>
</evidence>
<dbReference type="EMBL" id="KN817543">
    <property type="protein sequence ID" value="KJA23404.1"/>
    <property type="molecule type" value="Genomic_DNA"/>
</dbReference>
<proteinExistence type="predicted"/>
<name>A0A0D2NX83_HYPSF</name>
<reference evidence="3" key="1">
    <citation type="submission" date="2014-04" db="EMBL/GenBank/DDBJ databases">
        <title>Evolutionary Origins and Diversification of the Mycorrhizal Mutualists.</title>
        <authorList>
            <consortium name="DOE Joint Genome Institute"/>
            <consortium name="Mycorrhizal Genomics Consortium"/>
            <person name="Kohler A."/>
            <person name="Kuo A."/>
            <person name="Nagy L.G."/>
            <person name="Floudas D."/>
            <person name="Copeland A."/>
            <person name="Barry K.W."/>
            <person name="Cichocki N."/>
            <person name="Veneault-Fourrey C."/>
            <person name="LaButti K."/>
            <person name="Lindquist E.A."/>
            <person name="Lipzen A."/>
            <person name="Lundell T."/>
            <person name="Morin E."/>
            <person name="Murat C."/>
            <person name="Riley R."/>
            <person name="Ohm R."/>
            <person name="Sun H."/>
            <person name="Tunlid A."/>
            <person name="Henrissat B."/>
            <person name="Grigoriev I.V."/>
            <person name="Hibbett D.S."/>
            <person name="Martin F."/>
        </authorList>
    </citation>
    <scope>NUCLEOTIDE SEQUENCE [LARGE SCALE GENOMIC DNA]</scope>
    <source>
        <strain evidence="3">FD-334 SS-4</strain>
    </source>
</reference>
<organism evidence="2 3">
    <name type="scientific">Hypholoma sublateritium (strain FD-334 SS-4)</name>
    <dbReference type="NCBI Taxonomy" id="945553"/>
    <lineage>
        <taxon>Eukaryota</taxon>
        <taxon>Fungi</taxon>
        <taxon>Dikarya</taxon>
        <taxon>Basidiomycota</taxon>
        <taxon>Agaricomycotina</taxon>
        <taxon>Agaricomycetes</taxon>
        <taxon>Agaricomycetidae</taxon>
        <taxon>Agaricales</taxon>
        <taxon>Agaricineae</taxon>
        <taxon>Strophariaceae</taxon>
        <taxon>Hypholoma</taxon>
    </lineage>
</organism>
<keyword evidence="3" id="KW-1185">Reference proteome</keyword>
<evidence type="ECO:0000313" key="3">
    <source>
        <dbReference type="Proteomes" id="UP000054270"/>
    </source>
</evidence>
<sequence length="200" mass="21711">MLYEAICRALGLQLRSAAARIALRRLRPRCFLHPRYARALRPCIDSCSAIPARTHSLALAPSPPSYARPAHASHHKPHRYAAPLSVYPPPAPRPPRHCRPSCVLAPADRFPHSFLRYAIRPVPVLLSFALLATRRCAARRRPPSPPQSISPAHATKPNAAHRADMSSAPSPPSPRTTLTALVHAAPTAAPTTTFRDGLSA</sequence>
<evidence type="ECO:0000256" key="1">
    <source>
        <dbReference type="SAM" id="MobiDB-lite"/>
    </source>
</evidence>
<accession>A0A0D2NX83</accession>
<protein>
    <submittedName>
        <fullName evidence="2">Uncharacterized protein</fullName>
    </submittedName>
</protein>
<gene>
    <name evidence="2" type="ORF">HYPSUDRAFT_201423</name>
</gene>
<dbReference type="Proteomes" id="UP000054270">
    <property type="component" value="Unassembled WGS sequence"/>
</dbReference>
<feature type="region of interest" description="Disordered" evidence="1">
    <location>
        <begin position="139"/>
        <end position="177"/>
    </location>
</feature>
<dbReference type="AlphaFoldDB" id="A0A0D2NX83"/>